<sequence length="117" mass="12459">MHLIHVMLSPTVSPGPVPCSASDSPTSGTPPCRVPAASRRVLLVYPHFPSGKSASRTRMTFGQLAEASSHMANQRTCTWSGSTSVDEDASETEVICPVSPRPGILRMARLVSDTCCF</sequence>
<evidence type="ECO:0000313" key="2">
    <source>
        <dbReference type="Proteomes" id="UP001239213"/>
    </source>
</evidence>
<organism evidence="1 2">
    <name type="scientific">Colletotrichum cuscutae</name>
    <dbReference type="NCBI Taxonomy" id="1209917"/>
    <lineage>
        <taxon>Eukaryota</taxon>
        <taxon>Fungi</taxon>
        <taxon>Dikarya</taxon>
        <taxon>Ascomycota</taxon>
        <taxon>Pezizomycotina</taxon>
        <taxon>Sordariomycetes</taxon>
        <taxon>Hypocreomycetidae</taxon>
        <taxon>Glomerellales</taxon>
        <taxon>Glomerellaceae</taxon>
        <taxon>Colletotrichum</taxon>
        <taxon>Colletotrichum acutatum species complex</taxon>
    </lineage>
</organism>
<accession>A0AAI9VGQ7</accession>
<evidence type="ECO:0000313" key="1">
    <source>
        <dbReference type="EMBL" id="KAK1483999.1"/>
    </source>
</evidence>
<reference evidence="1" key="1">
    <citation type="submission" date="2016-11" db="EMBL/GenBank/DDBJ databases">
        <title>The genome sequence of Colletotrichum cuscutae.</title>
        <authorList>
            <person name="Baroncelli R."/>
        </authorList>
    </citation>
    <scope>NUCLEOTIDE SEQUENCE</scope>
    <source>
        <strain evidence="1">IMI 304802</strain>
    </source>
</reference>
<dbReference type="Proteomes" id="UP001239213">
    <property type="component" value="Unassembled WGS sequence"/>
</dbReference>
<protein>
    <submittedName>
        <fullName evidence="1">Uncharacterized protein</fullName>
    </submittedName>
</protein>
<name>A0AAI9VGQ7_9PEZI</name>
<proteinExistence type="predicted"/>
<dbReference type="EMBL" id="MPDP01000081">
    <property type="protein sequence ID" value="KAK1483999.1"/>
    <property type="molecule type" value="Genomic_DNA"/>
</dbReference>
<keyword evidence="2" id="KW-1185">Reference proteome</keyword>
<dbReference type="AlphaFoldDB" id="A0AAI9VGQ7"/>
<gene>
    <name evidence="1" type="ORF">CCUS01_15589</name>
</gene>
<comment type="caution">
    <text evidence="1">The sequence shown here is derived from an EMBL/GenBank/DDBJ whole genome shotgun (WGS) entry which is preliminary data.</text>
</comment>